<evidence type="ECO:0000313" key="12">
    <source>
        <dbReference type="Proteomes" id="UP001141950"/>
    </source>
</evidence>
<dbReference type="InterPro" id="IPR009057">
    <property type="entry name" value="Homeodomain-like_sf"/>
</dbReference>
<evidence type="ECO:0000313" key="11">
    <source>
        <dbReference type="EMBL" id="MCR2807742.1"/>
    </source>
</evidence>
<evidence type="ECO:0000256" key="8">
    <source>
        <dbReference type="PROSITE-ProRule" id="PRU00169"/>
    </source>
</evidence>
<dbReference type="PRINTS" id="PR00032">
    <property type="entry name" value="HTHARAC"/>
</dbReference>
<sequence length="398" mass="45165">MSRKWRALIADDEAIIREGIRSSVPWEALSLEVVGEAEDGEEALELAVEKQAHVLLVDLSMPIMNGLTLIGHLRQQLPHCKIVIVTGHDEFAYAYEAIKLEVDDYILKPVNPEALTEVLRRIVQKLEETAANGELLQMAAKQIDKNFALLRERFCLEWMKGELSEDEIAEQLAFLGMPSEAPDMVGVIRWPEQSKGKAFFSEKDRQLLLFAIENIMEEHLREYASVHFRDDVGLIVVLIWGRPDESAFRQIETAVADYLKIQIVASFLENREGDVPSLYAEAKSSVNKETRLSPLVRRTKELIGERYAEPSLSLEGIANELNVSPVYLSRLFKQEAGASFISLLTQTRLKEAIRLLSETDLTMNEIAEKTGYESQHYFSTSFKKATGLPPNQYRKQQL</sequence>
<evidence type="ECO:0000256" key="6">
    <source>
        <dbReference type="ARBA" id="ARBA00023125"/>
    </source>
</evidence>
<keyword evidence="2" id="KW-0963">Cytoplasm</keyword>
<dbReference type="PROSITE" id="PS01124">
    <property type="entry name" value="HTH_ARAC_FAMILY_2"/>
    <property type="match status" value="1"/>
</dbReference>
<evidence type="ECO:0000256" key="3">
    <source>
        <dbReference type="ARBA" id="ARBA00022553"/>
    </source>
</evidence>
<gene>
    <name evidence="11" type="ORF">NQZ67_28030</name>
</gene>
<dbReference type="Pfam" id="PF12833">
    <property type="entry name" value="HTH_18"/>
    <property type="match status" value="1"/>
</dbReference>
<dbReference type="RefSeq" id="WP_257452507.1">
    <property type="nucleotide sequence ID" value="NZ_JANIPJ010000032.1"/>
</dbReference>
<dbReference type="PANTHER" id="PTHR42713:SF3">
    <property type="entry name" value="TRANSCRIPTIONAL REGULATORY PROTEIN HPTR"/>
    <property type="match status" value="1"/>
</dbReference>
<evidence type="ECO:0000256" key="4">
    <source>
        <dbReference type="ARBA" id="ARBA00023012"/>
    </source>
</evidence>
<dbReference type="GO" id="GO:0003700">
    <property type="term" value="F:DNA-binding transcription factor activity"/>
    <property type="evidence" value="ECO:0007669"/>
    <property type="project" value="InterPro"/>
</dbReference>
<proteinExistence type="predicted"/>
<dbReference type="InterPro" id="IPR018060">
    <property type="entry name" value="HTH_AraC"/>
</dbReference>
<keyword evidence="5" id="KW-0805">Transcription regulation</keyword>
<dbReference type="InterPro" id="IPR020449">
    <property type="entry name" value="Tscrpt_reg_AraC-type_HTH"/>
</dbReference>
<feature type="modified residue" description="4-aspartylphosphate" evidence="8">
    <location>
        <position position="58"/>
    </location>
</feature>
<dbReference type="PROSITE" id="PS00041">
    <property type="entry name" value="HTH_ARAC_FAMILY_1"/>
    <property type="match status" value="1"/>
</dbReference>
<dbReference type="EMBL" id="JANIPJ010000032">
    <property type="protein sequence ID" value="MCR2807742.1"/>
    <property type="molecule type" value="Genomic_DNA"/>
</dbReference>
<feature type="domain" description="Response regulatory" evidence="10">
    <location>
        <begin position="6"/>
        <end position="123"/>
    </location>
</feature>
<comment type="subcellular location">
    <subcellularLocation>
        <location evidence="1">Cytoplasm</location>
    </subcellularLocation>
</comment>
<dbReference type="Gene3D" id="3.40.50.2300">
    <property type="match status" value="1"/>
</dbReference>
<dbReference type="SMART" id="SM00448">
    <property type="entry name" value="REC"/>
    <property type="match status" value="1"/>
</dbReference>
<comment type="caution">
    <text evidence="11">The sequence shown here is derived from an EMBL/GenBank/DDBJ whole genome shotgun (WGS) entry which is preliminary data.</text>
</comment>
<dbReference type="Proteomes" id="UP001141950">
    <property type="component" value="Unassembled WGS sequence"/>
</dbReference>
<evidence type="ECO:0000256" key="5">
    <source>
        <dbReference type="ARBA" id="ARBA00023015"/>
    </source>
</evidence>
<protein>
    <submittedName>
        <fullName evidence="11">Response regulator</fullName>
    </submittedName>
</protein>
<dbReference type="InterPro" id="IPR051552">
    <property type="entry name" value="HptR"/>
</dbReference>
<feature type="domain" description="HTH araC/xylS-type" evidence="9">
    <location>
        <begin position="297"/>
        <end position="396"/>
    </location>
</feature>
<dbReference type="SMART" id="SM00342">
    <property type="entry name" value="HTH_ARAC"/>
    <property type="match status" value="1"/>
</dbReference>
<evidence type="ECO:0000256" key="2">
    <source>
        <dbReference type="ARBA" id="ARBA00022490"/>
    </source>
</evidence>
<dbReference type="PROSITE" id="PS50110">
    <property type="entry name" value="RESPONSE_REGULATORY"/>
    <property type="match status" value="1"/>
</dbReference>
<dbReference type="Gene3D" id="1.10.10.60">
    <property type="entry name" value="Homeodomain-like"/>
    <property type="match status" value="2"/>
</dbReference>
<keyword evidence="12" id="KW-1185">Reference proteome</keyword>
<dbReference type="InterPro" id="IPR011006">
    <property type="entry name" value="CheY-like_superfamily"/>
</dbReference>
<keyword evidence="4" id="KW-0902">Two-component regulatory system</keyword>
<dbReference type="CDD" id="cd17536">
    <property type="entry name" value="REC_YesN-like"/>
    <property type="match status" value="1"/>
</dbReference>
<dbReference type="Pfam" id="PF00072">
    <property type="entry name" value="Response_reg"/>
    <property type="match status" value="1"/>
</dbReference>
<evidence type="ECO:0000259" key="10">
    <source>
        <dbReference type="PROSITE" id="PS50110"/>
    </source>
</evidence>
<name>A0A9X2SE22_9BACL</name>
<accession>A0A9X2SE22</accession>
<keyword evidence="6" id="KW-0238">DNA-binding</keyword>
<evidence type="ECO:0000256" key="1">
    <source>
        <dbReference type="ARBA" id="ARBA00004496"/>
    </source>
</evidence>
<keyword evidence="7" id="KW-0804">Transcription</keyword>
<dbReference type="GO" id="GO:0000160">
    <property type="term" value="P:phosphorelay signal transduction system"/>
    <property type="evidence" value="ECO:0007669"/>
    <property type="project" value="UniProtKB-KW"/>
</dbReference>
<evidence type="ECO:0000259" key="9">
    <source>
        <dbReference type="PROSITE" id="PS01124"/>
    </source>
</evidence>
<dbReference type="InterPro" id="IPR018062">
    <property type="entry name" value="HTH_AraC-typ_CS"/>
</dbReference>
<organism evidence="11 12">
    <name type="scientific">Paenibacillus soyae</name>
    <dbReference type="NCBI Taxonomy" id="2969249"/>
    <lineage>
        <taxon>Bacteria</taxon>
        <taxon>Bacillati</taxon>
        <taxon>Bacillota</taxon>
        <taxon>Bacilli</taxon>
        <taxon>Bacillales</taxon>
        <taxon>Paenibacillaceae</taxon>
        <taxon>Paenibacillus</taxon>
    </lineage>
</organism>
<dbReference type="SUPFAM" id="SSF46689">
    <property type="entry name" value="Homeodomain-like"/>
    <property type="match status" value="1"/>
</dbReference>
<dbReference type="PANTHER" id="PTHR42713">
    <property type="entry name" value="HISTIDINE KINASE-RELATED"/>
    <property type="match status" value="1"/>
</dbReference>
<dbReference type="AlphaFoldDB" id="A0A9X2SE22"/>
<dbReference type="SUPFAM" id="SSF52172">
    <property type="entry name" value="CheY-like"/>
    <property type="match status" value="1"/>
</dbReference>
<dbReference type="InterPro" id="IPR001789">
    <property type="entry name" value="Sig_transdc_resp-reg_receiver"/>
</dbReference>
<reference evidence="11" key="1">
    <citation type="submission" date="2022-08" db="EMBL/GenBank/DDBJ databases">
        <title>The genomic sequence of strain Paenibacillus sp. SCIV0701.</title>
        <authorList>
            <person name="Zhao H."/>
        </authorList>
    </citation>
    <scope>NUCLEOTIDE SEQUENCE</scope>
    <source>
        <strain evidence="11">SCIV0701</strain>
    </source>
</reference>
<keyword evidence="3 8" id="KW-0597">Phosphoprotein</keyword>
<dbReference type="GO" id="GO:0043565">
    <property type="term" value="F:sequence-specific DNA binding"/>
    <property type="evidence" value="ECO:0007669"/>
    <property type="project" value="InterPro"/>
</dbReference>
<evidence type="ECO:0000256" key="7">
    <source>
        <dbReference type="ARBA" id="ARBA00023163"/>
    </source>
</evidence>
<dbReference type="GO" id="GO:0005737">
    <property type="term" value="C:cytoplasm"/>
    <property type="evidence" value="ECO:0007669"/>
    <property type="project" value="UniProtKB-SubCell"/>
</dbReference>